<keyword evidence="4" id="KW-1185">Reference proteome</keyword>
<dbReference type="InterPro" id="IPR005651">
    <property type="entry name" value="Trm112-like"/>
</dbReference>
<dbReference type="VEuPathDB" id="FungiDB:AeMF1_009509"/>
<dbReference type="Gene3D" id="2.20.25.10">
    <property type="match status" value="1"/>
</dbReference>
<evidence type="ECO:0000313" key="3">
    <source>
        <dbReference type="EMBL" id="KAF0725938.1"/>
    </source>
</evidence>
<dbReference type="PANTHER" id="PTHR33505:SF4">
    <property type="entry name" value="PROTEIN PREY, MITOCHONDRIAL"/>
    <property type="match status" value="1"/>
</dbReference>
<comment type="similarity">
    <text evidence="1">Belongs to the PREY family.</text>
</comment>
<evidence type="ECO:0000313" key="4">
    <source>
        <dbReference type="Proteomes" id="UP000481153"/>
    </source>
</evidence>
<comment type="caution">
    <text evidence="3">The sequence shown here is derived from an EMBL/GenBank/DDBJ whole genome shotgun (WGS) entry which is preliminary data.</text>
</comment>
<protein>
    <recommendedName>
        <fullName evidence="2">Protein preY, mitochondrial</fullName>
    </recommendedName>
</protein>
<name>A0A6G0WEW4_9STRA</name>
<dbReference type="AlphaFoldDB" id="A0A6G0WEW4"/>
<gene>
    <name evidence="3" type="ORF">Ae201684_015708</name>
</gene>
<evidence type="ECO:0000256" key="1">
    <source>
        <dbReference type="ARBA" id="ARBA00038479"/>
    </source>
</evidence>
<dbReference type="EMBL" id="VJMJ01000230">
    <property type="protein sequence ID" value="KAF0725938.1"/>
    <property type="molecule type" value="Genomic_DNA"/>
</dbReference>
<accession>A0A6G0WEW4</accession>
<dbReference type="Pfam" id="PF03966">
    <property type="entry name" value="Trm112p"/>
    <property type="match status" value="1"/>
</dbReference>
<reference evidence="3 4" key="1">
    <citation type="submission" date="2019-07" db="EMBL/GenBank/DDBJ databases">
        <title>Genomics analysis of Aphanomyces spp. identifies a new class of oomycete effector associated with host adaptation.</title>
        <authorList>
            <person name="Gaulin E."/>
        </authorList>
    </citation>
    <scope>NUCLEOTIDE SEQUENCE [LARGE SCALE GENOMIC DNA]</scope>
    <source>
        <strain evidence="3 4">ATCC 201684</strain>
    </source>
</reference>
<sequence length="82" mass="9326">MWAMRRTAAMAAMTSRRSFSTTLQDPSVLDHLVCPISKYALEYLPEKGILFCRDIRVAYPIRNGIPILVPTEGRLVPDDEEM</sequence>
<evidence type="ECO:0000256" key="2">
    <source>
        <dbReference type="ARBA" id="ARBA00040939"/>
    </source>
</evidence>
<dbReference type="SUPFAM" id="SSF158997">
    <property type="entry name" value="Trm112p-like"/>
    <property type="match status" value="1"/>
</dbReference>
<dbReference type="PANTHER" id="PTHR33505">
    <property type="entry name" value="ZGC:162634"/>
    <property type="match status" value="1"/>
</dbReference>
<proteinExistence type="inferred from homology"/>
<organism evidence="3 4">
    <name type="scientific">Aphanomyces euteiches</name>
    <dbReference type="NCBI Taxonomy" id="100861"/>
    <lineage>
        <taxon>Eukaryota</taxon>
        <taxon>Sar</taxon>
        <taxon>Stramenopiles</taxon>
        <taxon>Oomycota</taxon>
        <taxon>Saprolegniomycetes</taxon>
        <taxon>Saprolegniales</taxon>
        <taxon>Verrucalvaceae</taxon>
        <taxon>Aphanomyces</taxon>
    </lineage>
</organism>
<dbReference type="Proteomes" id="UP000481153">
    <property type="component" value="Unassembled WGS sequence"/>
</dbReference>